<evidence type="ECO:0000259" key="1">
    <source>
        <dbReference type="Pfam" id="PF14214"/>
    </source>
</evidence>
<feature type="domain" description="Helitron helicase-like" evidence="1">
    <location>
        <begin position="719"/>
        <end position="944"/>
    </location>
</feature>
<dbReference type="OrthoDB" id="3267861at2759"/>
<evidence type="ECO:0000313" key="4">
    <source>
        <dbReference type="Proteomes" id="UP000623467"/>
    </source>
</evidence>
<keyword evidence="4" id="KW-1185">Reference proteome</keyword>
<evidence type="ECO:0000259" key="2">
    <source>
        <dbReference type="Pfam" id="PF20209"/>
    </source>
</evidence>
<keyword evidence="3" id="KW-0067">ATP-binding</keyword>
<proteinExistence type="predicted"/>
<accession>A0A8H7CF78</accession>
<feature type="domain" description="DUF6570" evidence="2">
    <location>
        <begin position="447"/>
        <end position="574"/>
    </location>
</feature>
<dbReference type="GO" id="GO:0004386">
    <property type="term" value="F:helicase activity"/>
    <property type="evidence" value="ECO:0007669"/>
    <property type="project" value="UniProtKB-KW"/>
</dbReference>
<dbReference type="Proteomes" id="UP000623467">
    <property type="component" value="Unassembled WGS sequence"/>
</dbReference>
<organism evidence="3 4">
    <name type="scientific">Mycena sanguinolenta</name>
    <dbReference type="NCBI Taxonomy" id="230812"/>
    <lineage>
        <taxon>Eukaryota</taxon>
        <taxon>Fungi</taxon>
        <taxon>Dikarya</taxon>
        <taxon>Basidiomycota</taxon>
        <taxon>Agaricomycotina</taxon>
        <taxon>Agaricomycetes</taxon>
        <taxon>Agaricomycetidae</taxon>
        <taxon>Agaricales</taxon>
        <taxon>Marasmiineae</taxon>
        <taxon>Mycenaceae</taxon>
        <taxon>Mycena</taxon>
    </lineage>
</organism>
<keyword evidence="3" id="KW-0378">Hydrolase</keyword>
<name>A0A8H7CF78_9AGAR</name>
<dbReference type="Pfam" id="PF14214">
    <property type="entry name" value="Helitron_like_N"/>
    <property type="match status" value="1"/>
</dbReference>
<dbReference type="InterPro" id="IPR025476">
    <property type="entry name" value="Helitron_helicase-like"/>
</dbReference>
<reference evidence="3" key="1">
    <citation type="submission" date="2020-05" db="EMBL/GenBank/DDBJ databases">
        <title>Mycena genomes resolve the evolution of fungal bioluminescence.</title>
        <authorList>
            <person name="Tsai I.J."/>
        </authorList>
    </citation>
    <scope>NUCLEOTIDE SEQUENCE</scope>
    <source>
        <strain evidence="3">160909Yilan</strain>
    </source>
</reference>
<gene>
    <name evidence="3" type="ORF">MSAN_02421300</name>
</gene>
<dbReference type="Pfam" id="PF20209">
    <property type="entry name" value="DUF6570"/>
    <property type="match status" value="1"/>
</dbReference>
<evidence type="ECO:0000313" key="3">
    <source>
        <dbReference type="EMBL" id="KAF7333268.1"/>
    </source>
</evidence>
<dbReference type="EMBL" id="JACAZH010000056">
    <property type="protein sequence ID" value="KAF7333268.1"/>
    <property type="molecule type" value="Genomic_DNA"/>
</dbReference>
<protein>
    <submittedName>
        <fullName evidence="3">ATP-dependent DNA helicase</fullName>
    </submittedName>
</protein>
<dbReference type="InterPro" id="IPR046700">
    <property type="entry name" value="DUF6570"/>
</dbReference>
<keyword evidence="3" id="KW-0347">Helicase</keyword>
<keyword evidence="3" id="KW-0547">Nucleotide-binding</keyword>
<comment type="caution">
    <text evidence="3">The sequence shown here is derived from an EMBL/GenBank/DDBJ whole genome shotgun (WGS) entry which is preliminary data.</text>
</comment>
<sequence>MSSPMAPLASFCNVPISVVFDSNAAISSISLDWVMNSRLRTHDSRVSGLLTLPSNTGILSAALSSLSVASSLPCDLVLGLDWFQFVRNSASDTNIIVYLGSGPLEIRRHPLAAFGREPELSCHAASSSSSPMPVLRGGIGVDASPSSSFLVSWGGPRIVSTPSSTPRTRGGDAVAACTLADPFTPPPSRTRDVINMNNDMNFDVEPPMNIRERSVASRDDRDPFVQMTLQEKKAVVCFLVRDQHVALPILRKMATRHQNMSPRGSGGTWKGADTLRTEFLDHQCIEACLILKSEALAAGLNAVSVVPDELQDRLSASKKRKAPSLPANSRKLPRLSLDTPADDVEFPILLPQSEKDQIVREFREATSNVALKRYECSFCGKFESAIHTTLRLANDLDISLLTKAVMELRTISRQPRIEVFNPQSIINGRYVLCHLCNSAINKNGFSSIPLRSYANGLWIGKVPEELQDLTFLEEQCIARARATKCMYKLNMGPTGQLAARGNVCILPQDTASLITAMPVPLFRLRDEICVILVGSPDVEVTHDMLKKTPLLVRREKIRKALFWLIDHNPLYADLDKNTIIENLEEYPEYDCPLAVTDFLRTNSANNQGSSYTSYSDQANTELFENSATFELTSTSLVDVDSMDSTYQQRKLEALRKLKKQEAGFVKFPSGNTPLSTSKNPRVFGLLWPTLFPYGVGMIDNNNIRISPDIPFHQVDTLPHVQHLLSIADRRFQIHKSFIFVISNIIQRRKSSFKSRLATNRSWFPIVQELMQKIDTQSMESYQAKLEENSFAKAETPGEKAAAQVLKYISYVSDHIPGSVGDVNSMKQQMHSKIICEGLPHIFATVNPAESHNPIAQVLAGRDIDLDKIFHALGEGTKEGSIRAKTLAENPVAGAEFFHLMITKFLEIILGTKRSSKIGILGKVKGWYAVVEAQVRGSLHIHLLIWIDGAPASPLDMKELMNSDPEFKQKLTAWYDDIICQSFPRNTIPYAPADGTPKQLPVLSRPLDPDSEDYEHRRDQHHRDLCENTGLVHGHNATCFKHIPRRIQSLVDPDTDCRFHLPRPLVAETHFDDDDDLMIRCENGHLNGHNSTATLCLGCNTDLKQTASGSTAMAMVEYMCNYTVKLQLDTSVVFSALCASIKALQEKPPEDIDGQIDNSEMARLMMVKTTNTLVGKRELTGQQTASFLLGRKNNYTSDEYEEYWWSSMLRDLARDIFVVELESESTTETSDEDVAVTNDESQTHRMVIPEDEDDGMVLLTTQNLDQEQQAETDRPSLNSCAVGILCDIL</sequence>